<name>A0A2R8B2V9_9RHOB</name>
<evidence type="ECO:0000313" key="1">
    <source>
        <dbReference type="EMBL" id="SPH16966.1"/>
    </source>
</evidence>
<dbReference type="Pfam" id="PF09898">
    <property type="entry name" value="DUF2125"/>
    <property type="match status" value="1"/>
</dbReference>
<dbReference type="Proteomes" id="UP000244924">
    <property type="component" value="Unassembled WGS sequence"/>
</dbReference>
<keyword evidence="2" id="KW-1185">Reference proteome</keyword>
<proteinExistence type="predicted"/>
<accession>A0A2R8B2V9</accession>
<dbReference type="EMBL" id="OMOQ01000001">
    <property type="protein sequence ID" value="SPH16966.1"/>
    <property type="molecule type" value="Genomic_DNA"/>
</dbReference>
<dbReference type="AlphaFoldDB" id="A0A2R8B2V9"/>
<gene>
    <name evidence="1" type="ORF">DEA8626_00480</name>
</gene>
<evidence type="ECO:0000313" key="2">
    <source>
        <dbReference type="Proteomes" id="UP000244924"/>
    </source>
</evidence>
<protein>
    <recommendedName>
        <fullName evidence="3">DUF2125 domain-containing protein</fullName>
    </recommendedName>
</protein>
<dbReference type="InterPro" id="IPR018666">
    <property type="entry name" value="DUF2125"/>
</dbReference>
<dbReference type="RefSeq" id="WP_108851454.1">
    <property type="nucleotide sequence ID" value="NZ_OMOQ01000001.1"/>
</dbReference>
<dbReference type="OrthoDB" id="7625707at2"/>
<evidence type="ECO:0008006" key="3">
    <source>
        <dbReference type="Google" id="ProtNLM"/>
    </source>
</evidence>
<organism evidence="1 2">
    <name type="scientific">Albidovulum aquaemixtae</name>
    <dbReference type="NCBI Taxonomy" id="1542388"/>
    <lineage>
        <taxon>Bacteria</taxon>
        <taxon>Pseudomonadati</taxon>
        <taxon>Pseudomonadota</taxon>
        <taxon>Alphaproteobacteria</taxon>
        <taxon>Rhodobacterales</taxon>
        <taxon>Paracoccaceae</taxon>
        <taxon>Albidovulum</taxon>
    </lineage>
</organism>
<sequence>MRALLWLVAVGALLFGGYWFVGSRTLRSGVETTLDALEFEGLARHGELSLTGFPARFDLTVTEPEWIGRDSVFGWRAPWIRIHALSYRPHHVIAVLPEEQTLRIGREELTLATRDLSASAVFGLSPALPLERAQTVGVAPVLTSPRGWGLSGTELRLAIRRGEGDLEHEVGAELIAPELTGAPVRLLGAGLPANGERLRLDAVFGLDEPLDRHILSRGIRIRSADIRALDLDWGTLELRGTGQIELDARGTPEGRIALSVRDWRAALDAAIGLGLVRDEIRPTLTRALEILALTSGQPDDLSLPLTFHNGFMSLGPVPLGPAPHF</sequence>
<reference evidence="1 2" key="1">
    <citation type="submission" date="2018-03" db="EMBL/GenBank/DDBJ databases">
        <authorList>
            <person name="Keele B.F."/>
        </authorList>
    </citation>
    <scope>NUCLEOTIDE SEQUENCE [LARGE SCALE GENOMIC DNA]</scope>
    <source>
        <strain evidence="1 2">CECT 8626</strain>
    </source>
</reference>